<evidence type="ECO:0000256" key="1">
    <source>
        <dbReference type="SAM" id="MobiDB-lite"/>
    </source>
</evidence>
<evidence type="ECO:0000313" key="3">
    <source>
        <dbReference type="Proteomes" id="UP000272942"/>
    </source>
</evidence>
<dbReference type="Proteomes" id="UP000272942">
    <property type="component" value="Unassembled WGS sequence"/>
</dbReference>
<keyword evidence="3" id="KW-1185">Reference proteome</keyword>
<dbReference type="AlphaFoldDB" id="A0A183A230"/>
<accession>A0A183A230</accession>
<dbReference type="WBParaSite" id="ECPE_0000101501-mRNA-1">
    <property type="protein sequence ID" value="ECPE_0000101501-mRNA-1"/>
    <property type="gene ID" value="ECPE_0000101501"/>
</dbReference>
<feature type="compositionally biased region" description="Basic residues" evidence="1">
    <location>
        <begin position="12"/>
        <end position="28"/>
    </location>
</feature>
<feature type="compositionally biased region" description="Polar residues" evidence="1">
    <location>
        <begin position="102"/>
        <end position="116"/>
    </location>
</feature>
<evidence type="ECO:0000313" key="4">
    <source>
        <dbReference type="WBParaSite" id="ECPE_0000101501-mRNA-1"/>
    </source>
</evidence>
<dbReference type="EMBL" id="UZAN01004697">
    <property type="protein sequence ID" value="VDP32041.1"/>
    <property type="molecule type" value="Genomic_DNA"/>
</dbReference>
<feature type="region of interest" description="Disordered" evidence="1">
    <location>
        <begin position="1"/>
        <end position="75"/>
    </location>
</feature>
<gene>
    <name evidence="2" type="ORF">ECPE_LOCUS1015</name>
</gene>
<evidence type="ECO:0000313" key="2">
    <source>
        <dbReference type="EMBL" id="VDP32041.1"/>
    </source>
</evidence>
<feature type="compositionally biased region" description="Polar residues" evidence="1">
    <location>
        <begin position="35"/>
        <end position="53"/>
    </location>
</feature>
<reference evidence="2 3" key="2">
    <citation type="submission" date="2018-11" db="EMBL/GenBank/DDBJ databases">
        <authorList>
            <consortium name="Pathogen Informatics"/>
        </authorList>
    </citation>
    <scope>NUCLEOTIDE SEQUENCE [LARGE SCALE GENOMIC DNA]</scope>
    <source>
        <strain evidence="2 3">Egypt</strain>
    </source>
</reference>
<protein>
    <submittedName>
        <fullName evidence="2 4">Uncharacterized protein</fullName>
    </submittedName>
</protein>
<sequence>MNCSSHRAAVAKCRHTNMRQRGSKKHRALTKESNEVATSSDASNPRTPEANQRTVKRRTSSDAHSQSVDGTKRKFDVELPPIEVMSNAELIELLHKDEDSTCHTLTQPGKSASSQVRRGRGRPKLQLNRRGVYKNQVIQKL</sequence>
<feature type="region of interest" description="Disordered" evidence="1">
    <location>
        <begin position="99"/>
        <end position="123"/>
    </location>
</feature>
<proteinExistence type="predicted"/>
<name>A0A183A230_9TREM</name>
<organism evidence="4">
    <name type="scientific">Echinostoma caproni</name>
    <dbReference type="NCBI Taxonomy" id="27848"/>
    <lineage>
        <taxon>Eukaryota</taxon>
        <taxon>Metazoa</taxon>
        <taxon>Spiralia</taxon>
        <taxon>Lophotrochozoa</taxon>
        <taxon>Platyhelminthes</taxon>
        <taxon>Trematoda</taxon>
        <taxon>Digenea</taxon>
        <taxon>Plagiorchiida</taxon>
        <taxon>Echinostomata</taxon>
        <taxon>Echinostomatoidea</taxon>
        <taxon>Echinostomatidae</taxon>
        <taxon>Echinostoma</taxon>
    </lineage>
</organism>
<reference evidence="4" key="1">
    <citation type="submission" date="2016-06" db="UniProtKB">
        <authorList>
            <consortium name="WormBaseParasite"/>
        </authorList>
    </citation>
    <scope>IDENTIFICATION</scope>
</reference>